<sequence>MFAKYLCLGCGITWRRNKRIIICPVCRSKVIKAKEEVDTKEVIDRLTNKEGTYENKFYRELDY</sequence>
<proteinExistence type="predicted"/>
<evidence type="ECO:0000313" key="1">
    <source>
        <dbReference type="EMBL" id="GAI69331.1"/>
    </source>
</evidence>
<dbReference type="Gene3D" id="2.20.28.10">
    <property type="match status" value="1"/>
</dbReference>
<accession>X1RQP6</accession>
<comment type="caution">
    <text evidence="1">The sequence shown here is derived from an EMBL/GenBank/DDBJ whole genome shotgun (WGS) entry which is preliminary data.</text>
</comment>
<dbReference type="AlphaFoldDB" id="X1RQP6"/>
<dbReference type="EMBL" id="BARW01000779">
    <property type="protein sequence ID" value="GAI69331.1"/>
    <property type="molecule type" value="Genomic_DNA"/>
</dbReference>
<name>X1RQP6_9ZZZZ</name>
<reference evidence="1" key="1">
    <citation type="journal article" date="2014" name="Front. Microbiol.">
        <title>High frequency of phylogenetically diverse reductive dehalogenase-homologous genes in deep subseafloor sedimentary metagenomes.</title>
        <authorList>
            <person name="Kawai M."/>
            <person name="Futagami T."/>
            <person name="Toyoda A."/>
            <person name="Takaki Y."/>
            <person name="Nishi S."/>
            <person name="Hori S."/>
            <person name="Arai W."/>
            <person name="Tsubouchi T."/>
            <person name="Morono Y."/>
            <person name="Uchiyama I."/>
            <person name="Ito T."/>
            <person name="Fujiyama A."/>
            <person name="Inagaki F."/>
            <person name="Takami H."/>
        </authorList>
    </citation>
    <scope>NUCLEOTIDE SEQUENCE</scope>
    <source>
        <strain evidence="1">Expedition CK06-06</strain>
    </source>
</reference>
<organism evidence="1">
    <name type="scientific">marine sediment metagenome</name>
    <dbReference type="NCBI Taxonomy" id="412755"/>
    <lineage>
        <taxon>unclassified sequences</taxon>
        <taxon>metagenomes</taxon>
        <taxon>ecological metagenomes</taxon>
    </lineage>
</organism>
<gene>
    <name evidence="1" type="ORF">S12H4_02952</name>
</gene>
<protein>
    <submittedName>
        <fullName evidence="1">Uncharacterized protein</fullName>
    </submittedName>
</protein>